<dbReference type="Proteomes" id="UP000461443">
    <property type="component" value="Unassembled WGS sequence"/>
</dbReference>
<evidence type="ECO:0000259" key="5">
    <source>
        <dbReference type="Pfam" id="PF00496"/>
    </source>
</evidence>
<dbReference type="Pfam" id="PF00496">
    <property type="entry name" value="SBP_bac_5"/>
    <property type="match status" value="1"/>
</dbReference>
<evidence type="ECO:0000313" key="6">
    <source>
        <dbReference type="EMBL" id="NDL63310.1"/>
    </source>
</evidence>
<evidence type="ECO:0000256" key="2">
    <source>
        <dbReference type="ARBA" id="ARBA00022448"/>
    </source>
</evidence>
<dbReference type="EMBL" id="WUBS01000007">
    <property type="protein sequence ID" value="NDL63310.1"/>
    <property type="molecule type" value="Genomic_DNA"/>
</dbReference>
<dbReference type="GO" id="GO:0030288">
    <property type="term" value="C:outer membrane-bounded periplasmic space"/>
    <property type="evidence" value="ECO:0007669"/>
    <property type="project" value="UniProtKB-ARBA"/>
</dbReference>
<dbReference type="InterPro" id="IPR030678">
    <property type="entry name" value="Peptide/Ni-bd"/>
</dbReference>
<name>A0A845SEU0_9GAMM</name>
<dbReference type="InterPro" id="IPR000914">
    <property type="entry name" value="SBP_5_dom"/>
</dbReference>
<dbReference type="InterPro" id="IPR039424">
    <property type="entry name" value="SBP_5"/>
</dbReference>
<feature type="chain" id="PRO_5032428374" evidence="4">
    <location>
        <begin position="33"/>
        <end position="515"/>
    </location>
</feature>
<keyword evidence="2" id="KW-0813">Transport</keyword>
<dbReference type="GO" id="GO:0015833">
    <property type="term" value="P:peptide transport"/>
    <property type="evidence" value="ECO:0007669"/>
    <property type="project" value="TreeGrafter"/>
</dbReference>
<dbReference type="Gene3D" id="3.10.105.10">
    <property type="entry name" value="Dipeptide-binding Protein, Domain 3"/>
    <property type="match status" value="1"/>
</dbReference>
<keyword evidence="7" id="KW-1185">Reference proteome</keyword>
<evidence type="ECO:0000256" key="4">
    <source>
        <dbReference type="SAM" id="SignalP"/>
    </source>
</evidence>
<comment type="similarity">
    <text evidence="1">Belongs to the bacterial solute-binding protein 5 family.</text>
</comment>
<reference evidence="6 7" key="1">
    <citation type="submission" date="2019-12" db="EMBL/GenBank/DDBJ databases">
        <authorList>
            <person name="Lee S.D."/>
        </authorList>
    </citation>
    <scope>NUCLEOTIDE SEQUENCE [LARGE SCALE GENOMIC DNA]</scope>
    <source>
        <strain evidence="6 7">SAP-6</strain>
    </source>
</reference>
<dbReference type="PANTHER" id="PTHR30290:SF9">
    <property type="entry name" value="OLIGOPEPTIDE-BINDING PROTEIN APPA"/>
    <property type="match status" value="1"/>
</dbReference>
<protein>
    <submittedName>
        <fullName evidence="6">ABC transporter substrate-binding protein</fullName>
    </submittedName>
</protein>
<feature type="domain" description="Solute-binding protein family 5" evidence="5">
    <location>
        <begin position="81"/>
        <end position="438"/>
    </location>
</feature>
<organism evidence="6 7">
    <name type="scientific">Acerihabitans arboris</name>
    <dbReference type="NCBI Taxonomy" id="2691583"/>
    <lineage>
        <taxon>Bacteria</taxon>
        <taxon>Pseudomonadati</taxon>
        <taxon>Pseudomonadota</taxon>
        <taxon>Gammaproteobacteria</taxon>
        <taxon>Enterobacterales</taxon>
        <taxon>Pectobacteriaceae</taxon>
        <taxon>Acerihabitans</taxon>
    </lineage>
</organism>
<dbReference type="SUPFAM" id="SSF53850">
    <property type="entry name" value="Periplasmic binding protein-like II"/>
    <property type="match status" value="1"/>
</dbReference>
<proteinExistence type="inferred from homology"/>
<evidence type="ECO:0000313" key="7">
    <source>
        <dbReference type="Proteomes" id="UP000461443"/>
    </source>
</evidence>
<reference evidence="6 7" key="2">
    <citation type="submission" date="2020-02" db="EMBL/GenBank/DDBJ databases">
        <title>The new genus of Enterobacteriales.</title>
        <authorList>
            <person name="Kim I.S."/>
        </authorList>
    </citation>
    <scope>NUCLEOTIDE SEQUENCE [LARGE SCALE GENOMIC DNA]</scope>
    <source>
        <strain evidence="6 7">SAP-6</strain>
    </source>
</reference>
<gene>
    <name evidence="6" type="ORF">GRH90_11200</name>
</gene>
<dbReference type="GO" id="GO:1904680">
    <property type="term" value="F:peptide transmembrane transporter activity"/>
    <property type="evidence" value="ECO:0007669"/>
    <property type="project" value="TreeGrafter"/>
</dbReference>
<evidence type="ECO:0000256" key="1">
    <source>
        <dbReference type="ARBA" id="ARBA00005695"/>
    </source>
</evidence>
<sequence>MDYSLLSRIRIRWINKSALSALLLGCAAYSHAGKQDDTLVYASDNEVENISPYHNVLREGVILAHLAWDTLVYRDPKTGEFLPELATDWKWESPTSLLIHLRKGVKFHNGDPFSADDVVYTFTTIAGPNSQTVMPQSVSWIKTSEKVDDFTVRLHLDKPFPAALDYLSGPMPIYPASYYQKVKLAGYSQAPVGTGPYKITQLMPGQGVWLAKNPDYFKESPVGQPRIGKIRFEAIRDPETRLAQLMTGQVDWIWRVPTDQVSSLQSMPNLTVKSGETMRIGFIEMNPNITDIAGKPFADLRVRQAVNYAINREGMVNNMIRGGSQPAYAACFHTQTACDTTKVTRYGYNPAKAKELLAQAGYADGFDTDIWAYRERDYAEAIIGDLRNVGIRARLHYVQYPVMKTAFASGQAPMAVMSWGSLSINDAGAFVGAFFNGKGDDVWQDRTVIDQLNQAESTVDNAARKTLYADILGRISSQAYLVPMFSYSTNYAFNADLLFNDWPDELPRFVQSSWK</sequence>
<comment type="caution">
    <text evidence="6">The sequence shown here is derived from an EMBL/GenBank/DDBJ whole genome shotgun (WGS) entry which is preliminary data.</text>
</comment>
<feature type="signal peptide" evidence="4">
    <location>
        <begin position="1"/>
        <end position="32"/>
    </location>
</feature>
<dbReference type="PIRSF" id="PIRSF002741">
    <property type="entry name" value="MppA"/>
    <property type="match status" value="1"/>
</dbReference>
<dbReference type="Gene3D" id="3.90.76.10">
    <property type="entry name" value="Dipeptide-binding Protein, Domain 1"/>
    <property type="match status" value="1"/>
</dbReference>
<dbReference type="Gene3D" id="3.40.190.10">
    <property type="entry name" value="Periplasmic binding protein-like II"/>
    <property type="match status" value="1"/>
</dbReference>
<dbReference type="CDD" id="cd08515">
    <property type="entry name" value="PBP2_NikA_DppA_OppA_like_10"/>
    <property type="match status" value="1"/>
</dbReference>
<keyword evidence="3 4" id="KW-0732">Signal</keyword>
<dbReference type="AlphaFoldDB" id="A0A845SEU0"/>
<accession>A0A845SEU0</accession>
<dbReference type="GO" id="GO:0043190">
    <property type="term" value="C:ATP-binding cassette (ABC) transporter complex"/>
    <property type="evidence" value="ECO:0007669"/>
    <property type="project" value="InterPro"/>
</dbReference>
<dbReference type="PANTHER" id="PTHR30290">
    <property type="entry name" value="PERIPLASMIC BINDING COMPONENT OF ABC TRANSPORTER"/>
    <property type="match status" value="1"/>
</dbReference>
<dbReference type="RefSeq" id="WP_162366034.1">
    <property type="nucleotide sequence ID" value="NZ_WUBS01000007.1"/>
</dbReference>
<evidence type="ECO:0000256" key="3">
    <source>
        <dbReference type="ARBA" id="ARBA00022729"/>
    </source>
</evidence>